<dbReference type="SUPFAM" id="SSF51419">
    <property type="entry name" value="PLP-binding barrel"/>
    <property type="match status" value="1"/>
</dbReference>
<dbReference type="Pfam" id="PF01168">
    <property type="entry name" value="Ala_racemase_N"/>
    <property type="match status" value="1"/>
</dbReference>
<feature type="domain" description="Alanine racemase C-terminal" evidence="7">
    <location>
        <begin position="237"/>
        <end position="369"/>
    </location>
</feature>
<keyword evidence="9" id="KW-1185">Reference proteome</keyword>
<dbReference type="Gene3D" id="3.20.20.10">
    <property type="entry name" value="Alanine racemase"/>
    <property type="match status" value="1"/>
</dbReference>
<evidence type="ECO:0000256" key="4">
    <source>
        <dbReference type="ARBA" id="ARBA00022898"/>
    </source>
</evidence>
<comment type="similarity">
    <text evidence="6">Belongs to the alanine racemase family.</text>
</comment>
<evidence type="ECO:0000256" key="2">
    <source>
        <dbReference type="ARBA" id="ARBA00001933"/>
    </source>
</evidence>
<dbReference type="RefSeq" id="WP_201655199.1">
    <property type="nucleotide sequence ID" value="NZ_CP068047.1"/>
</dbReference>
<feature type="binding site" evidence="6">
    <location>
        <position position="137"/>
    </location>
    <ligand>
        <name>substrate</name>
    </ligand>
</feature>
<evidence type="ECO:0000256" key="5">
    <source>
        <dbReference type="ARBA" id="ARBA00023235"/>
    </source>
</evidence>
<dbReference type="HAMAP" id="MF_01201">
    <property type="entry name" value="Ala_racemase"/>
    <property type="match status" value="1"/>
</dbReference>
<dbReference type="InterPro" id="IPR009006">
    <property type="entry name" value="Ala_racemase/Decarboxylase_C"/>
</dbReference>
<dbReference type="Gene3D" id="2.40.37.10">
    <property type="entry name" value="Lyase, Ornithine Decarboxylase, Chain A, domain 1"/>
    <property type="match status" value="1"/>
</dbReference>
<evidence type="ECO:0000256" key="6">
    <source>
        <dbReference type="HAMAP-Rule" id="MF_01201"/>
    </source>
</evidence>
<comment type="cofactor">
    <cofactor evidence="2 6">
        <name>pyridoxal 5'-phosphate</name>
        <dbReference type="ChEBI" id="CHEBI:597326"/>
    </cofactor>
</comment>
<dbReference type="PRINTS" id="PR00992">
    <property type="entry name" value="ALARACEMASE"/>
</dbReference>
<dbReference type="CDD" id="cd00430">
    <property type="entry name" value="PLPDE_III_AR"/>
    <property type="match status" value="1"/>
</dbReference>
<dbReference type="NCBIfam" id="TIGR00492">
    <property type="entry name" value="alr"/>
    <property type="match status" value="1"/>
</dbReference>
<evidence type="ECO:0000313" key="9">
    <source>
        <dbReference type="Proteomes" id="UP000595460"/>
    </source>
</evidence>
<comment type="pathway">
    <text evidence="6">Amino-acid biosynthesis; D-alanine biosynthesis; D-alanine from L-alanine: step 1/1.</text>
</comment>
<evidence type="ECO:0000259" key="7">
    <source>
        <dbReference type="SMART" id="SM01005"/>
    </source>
</evidence>
<dbReference type="InterPro" id="IPR001608">
    <property type="entry name" value="Ala_racemase_N"/>
</dbReference>
<dbReference type="SMART" id="SM01005">
    <property type="entry name" value="Ala_racemase_C"/>
    <property type="match status" value="1"/>
</dbReference>
<evidence type="ECO:0000313" key="8">
    <source>
        <dbReference type="EMBL" id="QQR35488.1"/>
    </source>
</evidence>
<dbReference type="InterPro" id="IPR000821">
    <property type="entry name" value="Ala_racemase"/>
</dbReference>
<keyword evidence="5 6" id="KW-0413">Isomerase</keyword>
<feature type="active site" description="Proton acceptor; specific for L-alanine" evidence="6">
    <location>
        <position position="258"/>
    </location>
</feature>
<protein>
    <recommendedName>
        <fullName evidence="3 6">Alanine racemase</fullName>
        <ecNumber evidence="3 6">5.1.1.1</ecNumber>
    </recommendedName>
</protein>
<proteinExistence type="inferred from homology"/>
<comment type="function">
    <text evidence="6">Catalyzes the interconversion of L-alanine and D-alanine. May also act on other amino acids.</text>
</comment>
<accession>A0ABX7BVA6</accession>
<evidence type="ECO:0000256" key="3">
    <source>
        <dbReference type="ARBA" id="ARBA00013089"/>
    </source>
</evidence>
<keyword evidence="4 6" id="KW-0663">Pyridoxal phosphate</keyword>
<dbReference type="InterPro" id="IPR029066">
    <property type="entry name" value="PLP-binding_barrel"/>
</dbReference>
<dbReference type="EC" id="5.1.1.1" evidence="3 6"/>
<feature type="active site" description="Proton acceptor; specific for D-alanine" evidence="6">
    <location>
        <position position="39"/>
    </location>
</feature>
<dbReference type="SUPFAM" id="SSF50621">
    <property type="entry name" value="Alanine racemase C-terminal domain-like"/>
    <property type="match status" value="1"/>
</dbReference>
<feature type="modified residue" description="N6-(pyridoxal phosphate)lysine" evidence="6">
    <location>
        <position position="39"/>
    </location>
</feature>
<dbReference type="Pfam" id="PF00842">
    <property type="entry name" value="Ala_racemase_C"/>
    <property type="match status" value="1"/>
</dbReference>
<comment type="catalytic activity">
    <reaction evidence="1 6">
        <text>L-alanine = D-alanine</text>
        <dbReference type="Rhea" id="RHEA:20249"/>
        <dbReference type="ChEBI" id="CHEBI:57416"/>
        <dbReference type="ChEBI" id="CHEBI:57972"/>
        <dbReference type="EC" id="5.1.1.1"/>
    </reaction>
</comment>
<feature type="binding site" evidence="6">
    <location>
        <position position="311"/>
    </location>
    <ligand>
        <name>substrate</name>
    </ligand>
</feature>
<dbReference type="EMBL" id="CP068047">
    <property type="protein sequence ID" value="QQR35488.1"/>
    <property type="molecule type" value="Genomic_DNA"/>
</dbReference>
<dbReference type="InterPro" id="IPR011079">
    <property type="entry name" value="Ala_racemase_C"/>
</dbReference>
<evidence type="ECO:0000256" key="1">
    <source>
        <dbReference type="ARBA" id="ARBA00000316"/>
    </source>
</evidence>
<reference evidence="8 9" key="1">
    <citation type="submission" date="2021-01" db="EMBL/GenBank/DDBJ databases">
        <title>Genome seq and assembly of Devosia sp. G19.</title>
        <authorList>
            <person name="Chhetri G."/>
        </authorList>
    </citation>
    <scope>NUCLEOTIDE SEQUENCE [LARGE SCALE GENOMIC DNA]</scope>
    <source>
        <strain evidence="8 9">G19</strain>
    </source>
</reference>
<sequence length="377" mass="39823">MALTSGLGGQLSIDLGALARNWRALDKVSAGALTGAVVKADAYGTGITMASKALHAAGARFFFAATPDEGMAVRAAVPDAHIFVLNGLYPGAANLYIRQNLMPIISSMAMLEEWLAKCVERNEAYPSAFHFDTGMNRLGFRLNEATLVRDRIQALGYAPQMVMSHLACADQPSHEKNRTQLALFGSVMTQFPGIPASLANSAGLMTGRDYHFQMVRPGIALYGGRAVSGRKNPMAPVVTLHVPIVQVKEARTGETVGYGATHALSRDSRLAILSHGYADGFLRSLSASNTRPGGKVVIRGKACPVVGRVSMDQVTVDITELGPDNIPNPGEGAEVLGNLLGVDDLADAGGTIGYEILTSLKGRYSRNYVGDGNLPPG</sequence>
<dbReference type="GO" id="GO:0008784">
    <property type="term" value="F:alanine racemase activity"/>
    <property type="evidence" value="ECO:0007669"/>
    <property type="project" value="UniProtKB-EC"/>
</dbReference>
<name>A0ABX7BVA6_9HYPH</name>
<dbReference type="PANTHER" id="PTHR30511:SF0">
    <property type="entry name" value="ALANINE RACEMASE, CATABOLIC-RELATED"/>
    <property type="match status" value="1"/>
</dbReference>
<organism evidence="8 9">
    <name type="scientific">Devosia oryziradicis</name>
    <dbReference type="NCBI Taxonomy" id="2801335"/>
    <lineage>
        <taxon>Bacteria</taxon>
        <taxon>Pseudomonadati</taxon>
        <taxon>Pseudomonadota</taxon>
        <taxon>Alphaproteobacteria</taxon>
        <taxon>Hyphomicrobiales</taxon>
        <taxon>Devosiaceae</taxon>
        <taxon>Devosia</taxon>
    </lineage>
</organism>
<dbReference type="PANTHER" id="PTHR30511">
    <property type="entry name" value="ALANINE RACEMASE"/>
    <property type="match status" value="1"/>
</dbReference>
<dbReference type="Proteomes" id="UP000595460">
    <property type="component" value="Chromosome"/>
</dbReference>
<gene>
    <name evidence="8" type="primary">alr</name>
    <name evidence="8" type="ORF">JI749_14180</name>
</gene>